<dbReference type="GO" id="GO:0016787">
    <property type="term" value="F:hydrolase activity"/>
    <property type="evidence" value="ECO:0007669"/>
    <property type="project" value="InterPro"/>
</dbReference>
<organism evidence="2 3">
    <name type="scientific">Candidatus Scalindua rubra</name>
    <dbReference type="NCBI Taxonomy" id="1872076"/>
    <lineage>
        <taxon>Bacteria</taxon>
        <taxon>Pseudomonadati</taxon>
        <taxon>Planctomycetota</taxon>
        <taxon>Candidatus Brocadiia</taxon>
        <taxon>Candidatus Brocadiales</taxon>
        <taxon>Candidatus Scalinduaceae</taxon>
        <taxon>Candidatus Scalindua</taxon>
    </lineage>
</organism>
<reference evidence="2 3" key="1">
    <citation type="submission" date="2016-07" db="EMBL/GenBank/DDBJ databases">
        <title>Draft genome of Scalindua rubra, obtained from a brine-seawater interface in the Red Sea, sheds light on salt adaptation in anammox bacteria.</title>
        <authorList>
            <person name="Speth D.R."/>
            <person name="Lagkouvardos I."/>
            <person name="Wang Y."/>
            <person name="Qian P.-Y."/>
            <person name="Dutilh B.E."/>
            <person name="Jetten M.S."/>
        </authorList>
    </citation>
    <scope>NUCLEOTIDE SEQUENCE [LARGE SCALE GENOMIC DNA]</scope>
    <source>
        <strain evidence="2">BSI-1</strain>
    </source>
</reference>
<dbReference type="CDD" id="cd18032">
    <property type="entry name" value="DEXHc_RE_I_III_res"/>
    <property type="match status" value="1"/>
</dbReference>
<evidence type="ECO:0000313" key="2">
    <source>
        <dbReference type="EMBL" id="ODS33982.1"/>
    </source>
</evidence>
<dbReference type="InterPro" id="IPR014001">
    <property type="entry name" value="Helicase_ATP-bd"/>
</dbReference>
<dbReference type="GO" id="GO:0005524">
    <property type="term" value="F:ATP binding"/>
    <property type="evidence" value="ECO:0007669"/>
    <property type="project" value="InterPro"/>
</dbReference>
<dbReference type="PATRIC" id="fig|1872076.5.peg.994"/>
<dbReference type="InterPro" id="IPR027417">
    <property type="entry name" value="P-loop_NTPase"/>
</dbReference>
<gene>
    <name evidence="2" type="ORF">SCARUB_00853</name>
</gene>
<evidence type="ECO:0000313" key="3">
    <source>
        <dbReference type="Proteomes" id="UP000094056"/>
    </source>
</evidence>
<name>A0A1E3XEC0_9BACT</name>
<dbReference type="InterPro" id="IPR050742">
    <property type="entry name" value="Helicase_Restrict-Modif_Enz"/>
</dbReference>
<dbReference type="AlphaFoldDB" id="A0A1E3XEC0"/>
<dbReference type="Pfam" id="PF04851">
    <property type="entry name" value="ResIII"/>
    <property type="match status" value="1"/>
</dbReference>
<protein>
    <submittedName>
        <fullName evidence="2">Deoxyribonuclease</fullName>
    </submittedName>
</protein>
<dbReference type="GO" id="GO:0005829">
    <property type="term" value="C:cytosol"/>
    <property type="evidence" value="ECO:0007669"/>
    <property type="project" value="TreeGrafter"/>
</dbReference>
<dbReference type="SUPFAM" id="SSF52540">
    <property type="entry name" value="P-loop containing nucleoside triphosphate hydrolases"/>
    <property type="match status" value="1"/>
</dbReference>
<dbReference type="PANTHER" id="PTHR47396">
    <property type="entry name" value="TYPE I RESTRICTION ENZYME ECOKI R PROTEIN"/>
    <property type="match status" value="1"/>
</dbReference>
<dbReference type="PANTHER" id="PTHR47396:SF1">
    <property type="entry name" value="ATP-DEPENDENT HELICASE IRC3-RELATED"/>
    <property type="match status" value="1"/>
</dbReference>
<dbReference type="PROSITE" id="PS51192">
    <property type="entry name" value="HELICASE_ATP_BIND_1"/>
    <property type="match status" value="1"/>
</dbReference>
<dbReference type="Gene3D" id="3.90.1570.30">
    <property type="match status" value="1"/>
</dbReference>
<dbReference type="Gene3D" id="3.40.50.300">
    <property type="entry name" value="P-loop containing nucleotide triphosphate hydrolases"/>
    <property type="match status" value="2"/>
</dbReference>
<sequence>MGNKPEDKAREEIDKMLEKSGWHICNYKDANIHANRGVVLRFFPLKPGHGEADYLFYVDGKAAGVIEAKRVGTTLTGVETQSIKYAKGLPDNLPAWYTPLPFAYESTGEETQFTNGLDPDPRSRNVFSFHRPETLVEWLTEDTSTRLSQAADARTTSYTHLNLRSMLSKMFPPIEEGLWPAQITAINNLEKSLAENRPRALIQMATGSGKTFTAVNFIYRLTKFADAKRVLFLVDRANLGRQTLKEFQQFQSPYTPYKFTEEYIVQQLKSNQIDKTARVCISTIQRLYSILKGEEIDEEIDEHSVSGMENIYKEPPPVEYNPDVPIETFDIIITDECHRSIYNLWRQVLEYFDAFIIGLTATPGKQTFGFFNQNLVMEYPHEQAVADGVNVNYDVYQIRTQITREGSSIDAGYYVDKRDRETRSVRWERLDEELEYGANQLDRDVVSIDQDSD</sequence>
<dbReference type="Proteomes" id="UP000094056">
    <property type="component" value="Unassembled WGS sequence"/>
</dbReference>
<accession>A0A1E3XEC0</accession>
<proteinExistence type="predicted"/>
<evidence type="ECO:0000259" key="1">
    <source>
        <dbReference type="PROSITE" id="PS51192"/>
    </source>
</evidence>
<dbReference type="EMBL" id="MAYW01000015">
    <property type="protein sequence ID" value="ODS33982.1"/>
    <property type="molecule type" value="Genomic_DNA"/>
</dbReference>
<comment type="caution">
    <text evidence="2">The sequence shown here is derived from an EMBL/GenBank/DDBJ whole genome shotgun (WGS) entry which is preliminary data.</text>
</comment>
<dbReference type="InterPro" id="IPR006935">
    <property type="entry name" value="Helicase/UvrB_N"/>
</dbReference>
<feature type="domain" description="Helicase ATP-binding" evidence="1">
    <location>
        <begin position="191"/>
        <end position="381"/>
    </location>
</feature>
<dbReference type="GO" id="GO:0003677">
    <property type="term" value="F:DNA binding"/>
    <property type="evidence" value="ECO:0007669"/>
    <property type="project" value="InterPro"/>
</dbReference>
<dbReference type="SMART" id="SM00487">
    <property type="entry name" value="DEXDc"/>
    <property type="match status" value="1"/>
</dbReference>